<accession>A0A191YT73</accession>
<proteinExistence type="predicted"/>
<protein>
    <submittedName>
        <fullName evidence="1">SSU ribosomal protein S2p (SAe)</fullName>
    </submittedName>
</protein>
<dbReference type="AlphaFoldDB" id="A0A191YT73"/>
<evidence type="ECO:0000313" key="1">
    <source>
        <dbReference type="EMBL" id="ANJ55964.1"/>
    </source>
</evidence>
<keyword evidence="2" id="KW-1185">Reference proteome</keyword>
<reference evidence="1 2" key="1">
    <citation type="journal article" date="2018" name="Syst. Appl. Microbiol.">
        <title>Pseudomonas silesiensis sp. nov. strain A3T isolated from a biological pesticide sewage treatment plant and analysis of the complete genome sequence.</title>
        <authorList>
            <person name="Kaminski M.A."/>
            <person name="Furmanczyk E.M."/>
            <person name="Sobczak A."/>
            <person name="Dziembowski A."/>
            <person name="Lipinski L."/>
        </authorList>
    </citation>
    <scope>NUCLEOTIDE SEQUENCE [LARGE SCALE GENOMIC DNA]</scope>
    <source>
        <strain evidence="1 2">A3</strain>
    </source>
</reference>
<gene>
    <name evidence="1" type="ORF">PMA3_12765</name>
</gene>
<organism evidence="1 2">
    <name type="scientific">Pseudomonas silesiensis</name>
    <dbReference type="NCBI Taxonomy" id="1853130"/>
    <lineage>
        <taxon>Bacteria</taxon>
        <taxon>Pseudomonadati</taxon>
        <taxon>Pseudomonadota</taxon>
        <taxon>Gammaproteobacteria</taxon>
        <taxon>Pseudomonadales</taxon>
        <taxon>Pseudomonadaceae</taxon>
        <taxon>Pseudomonas</taxon>
    </lineage>
</organism>
<dbReference type="RefSeq" id="WP_064677483.1">
    <property type="nucleotide sequence ID" value="NZ_CP014870.1"/>
</dbReference>
<keyword evidence="1" id="KW-0687">Ribonucleoprotein</keyword>
<dbReference type="EMBL" id="CP014870">
    <property type="protein sequence ID" value="ANJ55964.1"/>
    <property type="molecule type" value="Genomic_DNA"/>
</dbReference>
<dbReference type="KEGG" id="psil:PMA3_12765"/>
<dbReference type="OrthoDB" id="6823140at2"/>
<evidence type="ECO:0000313" key="2">
    <source>
        <dbReference type="Proteomes" id="UP000078354"/>
    </source>
</evidence>
<name>A0A191YT73_9PSED</name>
<dbReference type="STRING" id="1853130.PMA3_12765"/>
<sequence>MAEPLAFINTRTQTYESLKAQLGLTGVSKSKFDALNGHIANTVVLAGELVIVGDVTTSSSTSQEAYLMAKARDIHIGLLTNQVDADDFFLDNFDLLKEVLSYSSIGAGVVSDGWSKHMAAIGKTLEEIEQLHKEFLRTGSETARKKFLAERAIVFSKLEGQLARAASYGSGLRHQGSIKRMLGISTKSYLHTGEIVGYAEKVDGVAKAAKLIKSGTYIGTALTVASSGLAIRNACALGREEECTRAKYVEGFSLAGSLGGSAVFGSLGGFSATYGCILVLGIATGGPGALVCGVVGGALAGYVGGKVVEDEGRNFGEYLYGRMAQ</sequence>
<keyword evidence="1" id="KW-0689">Ribosomal protein</keyword>
<dbReference type="Proteomes" id="UP000078354">
    <property type="component" value="Chromosome"/>
</dbReference>
<dbReference type="GO" id="GO:0005840">
    <property type="term" value="C:ribosome"/>
    <property type="evidence" value="ECO:0007669"/>
    <property type="project" value="UniProtKB-KW"/>
</dbReference>